<feature type="region of interest" description="Disordered" evidence="1">
    <location>
        <begin position="203"/>
        <end position="237"/>
    </location>
</feature>
<organism evidence="2">
    <name type="scientific">Anthurium amnicola</name>
    <dbReference type="NCBI Taxonomy" id="1678845"/>
    <lineage>
        <taxon>Eukaryota</taxon>
        <taxon>Viridiplantae</taxon>
        <taxon>Streptophyta</taxon>
        <taxon>Embryophyta</taxon>
        <taxon>Tracheophyta</taxon>
        <taxon>Spermatophyta</taxon>
        <taxon>Magnoliopsida</taxon>
        <taxon>Liliopsida</taxon>
        <taxon>Araceae</taxon>
        <taxon>Pothoideae</taxon>
        <taxon>Potheae</taxon>
        <taxon>Anthurium</taxon>
    </lineage>
</organism>
<protein>
    <submittedName>
        <fullName evidence="2">Protein PHYTOCHROME KINASE SUBSTRATE 4</fullName>
    </submittedName>
</protein>
<feature type="compositionally biased region" description="Polar residues" evidence="1">
    <location>
        <begin position="204"/>
        <end position="222"/>
    </location>
</feature>
<keyword evidence="2" id="KW-0418">Kinase</keyword>
<dbReference type="InterPro" id="IPR039615">
    <property type="entry name" value="PKS"/>
</dbReference>
<sequence>EREREMDRFRVAASYSVSLQQRPTFPTTDSIPSFPTSREPHFPSHLRRLPLADDVHRLRRLAEDTELSIFDAERYFNEGADHLAEIAAVARLGQHHKRVPAYNRADDPPSNPRDSSVSSLDSGRRSYQTGSAYATPTASSEASWNSRSGLLSNTPGSVTVRVRACPHHEQRKGSPSSSSSSACRWFFRRRCPCSGEGAVEVQDKNTVPTSPTHSNLDSTAPATLTKKVDPGTGEACGDEVAAATGGFGAVPTEVEMGSGVEMAKVKVVVGNQDLLFLDPSHRRIVHSGKPFKESGGPFSFPVLQQAVEAAAAADGPPRHSLEVFRPSDFNGTRRSHTFPPSPKTRVAVADIEDDVASDSSSDLFEIESLSTQVGEGAPYGRRGGSLDEVTQRGLQLRRSLEEPASVAASECYPPSEVSVEWSVATAEGGFGPGSVANFSSAASDCEGAVPEAPGFGEPEHRLRFPPAVVVPGAGGGKRRGGGGGLLLGCRCEKAVSVGPHPVRFDADHHHHHQGGFPPEAGRARATAAHLSKPAGATPARLARSRSERGHRRHPGL</sequence>
<accession>A0A1D1YHD4</accession>
<dbReference type="EMBL" id="GDJX01013901">
    <property type="protein sequence ID" value="JAT54035.1"/>
    <property type="molecule type" value="Transcribed_RNA"/>
</dbReference>
<name>A0A1D1YHD4_9ARAE</name>
<feature type="region of interest" description="Disordered" evidence="1">
    <location>
        <begin position="324"/>
        <end position="343"/>
    </location>
</feature>
<dbReference type="AlphaFoldDB" id="A0A1D1YHD4"/>
<gene>
    <name evidence="2" type="primary">PKS4_0</name>
    <name evidence="2" type="ORF">g.84995</name>
</gene>
<feature type="region of interest" description="Disordered" evidence="1">
    <location>
        <begin position="20"/>
        <end position="41"/>
    </location>
</feature>
<proteinExistence type="predicted"/>
<feature type="non-terminal residue" evidence="2">
    <location>
        <position position="1"/>
    </location>
</feature>
<reference evidence="2" key="1">
    <citation type="submission" date="2015-07" db="EMBL/GenBank/DDBJ databases">
        <title>Transcriptome Assembly of Anthurium amnicola.</title>
        <authorList>
            <person name="Suzuki J."/>
        </authorList>
    </citation>
    <scope>NUCLEOTIDE SEQUENCE</scope>
</reference>
<dbReference type="PANTHER" id="PTHR33781:SF1">
    <property type="entry name" value="PROTEIN PHYTOCHROME KINASE SUBSTRATE 4"/>
    <property type="match status" value="1"/>
</dbReference>
<feature type="region of interest" description="Disordered" evidence="1">
    <location>
        <begin position="100"/>
        <end position="155"/>
    </location>
</feature>
<feature type="region of interest" description="Disordered" evidence="1">
    <location>
        <begin position="502"/>
        <end position="556"/>
    </location>
</feature>
<evidence type="ECO:0000313" key="2">
    <source>
        <dbReference type="EMBL" id="JAT54035.1"/>
    </source>
</evidence>
<feature type="compositionally biased region" description="Polar residues" evidence="1">
    <location>
        <begin position="127"/>
        <end position="155"/>
    </location>
</feature>
<dbReference type="PANTHER" id="PTHR33781">
    <property type="entry name" value="PROTEIN PHYTOCHROME KINASE SUBSTRATE 1-RELATED"/>
    <property type="match status" value="1"/>
</dbReference>
<evidence type="ECO:0000256" key="1">
    <source>
        <dbReference type="SAM" id="MobiDB-lite"/>
    </source>
</evidence>
<dbReference type="GO" id="GO:0009638">
    <property type="term" value="P:phototropism"/>
    <property type="evidence" value="ECO:0007669"/>
    <property type="project" value="InterPro"/>
</dbReference>
<feature type="compositionally biased region" description="Low complexity" evidence="1">
    <location>
        <begin position="112"/>
        <end position="121"/>
    </location>
</feature>
<dbReference type="GO" id="GO:0016301">
    <property type="term" value="F:kinase activity"/>
    <property type="evidence" value="ECO:0007669"/>
    <property type="project" value="UniProtKB-KW"/>
</dbReference>
<keyword evidence="2" id="KW-0808">Transferase</keyword>
<feature type="compositionally biased region" description="Polar residues" evidence="1">
    <location>
        <begin position="20"/>
        <end position="36"/>
    </location>
</feature>